<evidence type="ECO:0000313" key="5">
    <source>
        <dbReference type="EMBL" id="ASU00165.1"/>
    </source>
</evidence>
<keyword evidence="3" id="KW-0946">Virion</keyword>
<evidence type="ECO:0000256" key="4">
    <source>
        <dbReference type="ARBA" id="ARBA00022921"/>
    </source>
</evidence>
<dbReference type="Proteomes" id="UP000226092">
    <property type="component" value="Segment"/>
</dbReference>
<dbReference type="Pfam" id="PF07068">
    <property type="entry name" value="Gp23"/>
    <property type="match status" value="1"/>
</dbReference>
<dbReference type="GO" id="GO:0019028">
    <property type="term" value="C:viral capsid"/>
    <property type="evidence" value="ECO:0007669"/>
    <property type="project" value="UniProtKB-KW"/>
</dbReference>
<sequence length="409" mass="44887">MAKVVSKKIQDLIKESGMSGRLVESSSGDIVTGRPSLVSLTRKTFNKIYDELAGVQPTTDPVANVFGVRYEYISEDNQSHRDINLDNRNYGGEFDMAAVAALPAGSASMVSKTYFASEGYVFQVINDGDYSGDLNSLFENVFTGNLRLVVDAIVPNTQEDKEIQKTRYVMNKWKSVVRSRKLKSNITLELLQDMGGMNMDGDAAVEDLLSVAIAEEINSDIIMKLVTVASKEVKATPYNVATTEYFAGRDLVARACRMAAQITLDTTFKPTYILASAHVAALIQTSGLVDDQHRIIGTKMKLVVDSKTPVHYMLVGVKAKFDEGVDTVSAVYYSPYIEEDEAGTFMVAADPDALQPVVGIISRYALSTSPDFRKIESNPAKVYDGEDWVGAANKSQLARMCMVEMKDYA</sequence>
<evidence type="ECO:0000256" key="1">
    <source>
        <dbReference type="ARBA" id="ARBA00004328"/>
    </source>
</evidence>
<dbReference type="GeneID" id="55604754"/>
<dbReference type="RefSeq" id="YP_009834687.1">
    <property type="nucleotide sequence ID" value="NC_048673.1"/>
</dbReference>
<comment type="subcellular location">
    <subcellularLocation>
        <location evidence="1">Virion</location>
    </subcellularLocation>
</comment>
<accession>A0A223LDQ2</accession>
<organism evidence="5 6">
    <name type="scientific">Aeromonas phage AS-zj</name>
    <dbReference type="NCBI Taxonomy" id="2024208"/>
    <lineage>
        <taxon>Viruses</taxon>
        <taxon>Duplodnaviria</taxon>
        <taxon>Heunggongvirae</taxon>
        <taxon>Uroviricota</taxon>
        <taxon>Caudoviricetes</taxon>
        <taxon>Pantevenvirales</taxon>
        <taxon>Straboviridae</taxon>
        <taxon>Emmerichvirinae</taxon>
        <taxon>Ceceduovirus</taxon>
        <taxon>Ceceduovirus aszj</taxon>
    </lineage>
</organism>
<protein>
    <submittedName>
        <fullName evidence="5">Head vertex protein</fullName>
    </submittedName>
</protein>
<proteinExistence type="predicted"/>
<keyword evidence="4" id="KW-0426">Late protein</keyword>
<keyword evidence="6" id="KW-1185">Reference proteome</keyword>
<dbReference type="Gene3D" id="3.30.2320.40">
    <property type="match status" value="1"/>
</dbReference>
<keyword evidence="2" id="KW-0167">Capsid protein</keyword>
<dbReference type="EMBL" id="MF448340">
    <property type="protein sequence ID" value="ASU00165.1"/>
    <property type="molecule type" value="Genomic_DNA"/>
</dbReference>
<evidence type="ECO:0000313" key="6">
    <source>
        <dbReference type="Proteomes" id="UP000226092"/>
    </source>
</evidence>
<dbReference type="InterPro" id="IPR010762">
    <property type="entry name" value="Gp23/Gp24_T4-like"/>
</dbReference>
<reference evidence="5 6" key="1">
    <citation type="submission" date="2017-07" db="EMBL/GenBank/DDBJ databases">
        <title>In vitro design and evaluation of phage cocktails against multidrug-resistant Aeromonas salmonicida.</title>
        <authorList>
            <person name="Chen L."/>
            <person name="Yuan S."/>
            <person name="Ma Y."/>
        </authorList>
    </citation>
    <scope>NUCLEOTIDE SEQUENCE [LARGE SCALE GENOMIC DNA]</scope>
</reference>
<evidence type="ECO:0000256" key="2">
    <source>
        <dbReference type="ARBA" id="ARBA00022561"/>
    </source>
</evidence>
<evidence type="ECO:0000256" key="3">
    <source>
        <dbReference type="ARBA" id="ARBA00022844"/>
    </source>
</evidence>
<name>A0A223LDQ2_9CAUD</name>
<dbReference type="KEGG" id="vg:55604754"/>